<dbReference type="InterPro" id="IPR000531">
    <property type="entry name" value="Beta-barrel_TonB"/>
</dbReference>
<dbReference type="Pfam" id="PF07715">
    <property type="entry name" value="Plug"/>
    <property type="match status" value="1"/>
</dbReference>
<comment type="caution">
    <text evidence="13">The sequence shown here is derived from an EMBL/GenBank/DDBJ whole genome shotgun (WGS) entry which is preliminary data.</text>
</comment>
<accession>A0ABV0B6Z5</accession>
<keyword evidence="14" id="KW-1185">Reference proteome</keyword>
<dbReference type="Gene3D" id="2.170.130.10">
    <property type="entry name" value="TonB-dependent receptor, plug domain"/>
    <property type="match status" value="1"/>
</dbReference>
<feature type="domain" description="TonB-dependent receptor-like beta-barrel" evidence="11">
    <location>
        <begin position="284"/>
        <end position="751"/>
    </location>
</feature>
<evidence type="ECO:0000256" key="4">
    <source>
        <dbReference type="ARBA" id="ARBA00022692"/>
    </source>
</evidence>
<evidence type="ECO:0000256" key="1">
    <source>
        <dbReference type="ARBA" id="ARBA00004571"/>
    </source>
</evidence>
<feature type="chain" id="PRO_5045177549" evidence="10">
    <location>
        <begin position="22"/>
        <end position="790"/>
    </location>
</feature>
<reference evidence="13 14" key="1">
    <citation type="submission" date="2024-05" db="EMBL/GenBank/DDBJ databases">
        <title>Sphingomonas sp. HF-S3 16S ribosomal RNA gene Genome sequencing and assembly.</title>
        <authorList>
            <person name="Lee H."/>
        </authorList>
    </citation>
    <scope>NUCLEOTIDE SEQUENCE [LARGE SCALE GENOMIC DNA]</scope>
    <source>
        <strain evidence="13 14">HF-S3</strain>
    </source>
</reference>
<name>A0ABV0B6Z5_9SPHN</name>
<evidence type="ECO:0000256" key="8">
    <source>
        <dbReference type="PROSITE-ProRule" id="PRU01360"/>
    </source>
</evidence>
<sequence>MKTLVGASIVALQFACVSAMAQPVDGDPQVESEQDIIVVTGTRDRSRTQFDTLAPVDALPAELVRSSVSGDLNDTLAQLLPSFNVQRLPAADGQAFVRPATLRGLSSDQTLVLVNGKRYHRSALLGTRGAQSVDIASIPSLAIKRIEVLRDGAAAQYGSDAIAGVINIILEDQPGMNSFAQFSQYYEGDGNEYRGGIRGGIALGDRGSIVFTGQYDKSEATSRTRQRPDAIAFQAANPGLVVPNPVQRWGQPEETRIRGAVDAKYEFSDAVELYGFATAQSGEGVTDFNWRNPVGTGSVYNASTVFPGFSFRNLYPAGFTPRFSTDYDDLQTNGGVRGSLSDAFTYDLSASYGRSTIDYGMHESLNASMGPLSPTSFYIGALEQREFNLNADFVYRLPVGSGDPVNIAFGAERRRESYQVMAGDVASYLIGPGAATGLASGSNGFPGFGPDRVGSWSQTSYAGYVDLEWKPVDMVTLGAAGRYEDYSAFGDTFNYKLAGRIDPVEGLGIRATYSTGFRAPTPAQLNTRATTQGLDTTTLTIFTQGRLSPSDPLAIALGAKPLTPEKSKTITAGLTFRTGFGLTGSVDAYQITLTDRFSQSRTFAVPTSFPNPEGFTSVSYFTNDFDTRTRGIDVVLGYAKSLGGGRVNANLAFNYNTTKVLSGATAAVPNDTQRRVFEERLPTTNATATLGYEIAGFDVLARGRFYGAWTDVSGNATGEIFQRFGSMALFDISAGYRFDEHFSLRVGAENVFDSYPDEATNQAVRGLIYSRNAPYDTDGGQYYVRLGVTF</sequence>
<dbReference type="PANTHER" id="PTHR47234:SF3">
    <property type="entry name" value="SECRETIN_TONB SHORT N-TERMINAL DOMAIN-CONTAINING PROTEIN"/>
    <property type="match status" value="1"/>
</dbReference>
<keyword evidence="6 8" id="KW-0472">Membrane</keyword>
<evidence type="ECO:0000259" key="12">
    <source>
        <dbReference type="Pfam" id="PF07715"/>
    </source>
</evidence>
<evidence type="ECO:0000256" key="2">
    <source>
        <dbReference type="ARBA" id="ARBA00022448"/>
    </source>
</evidence>
<keyword evidence="7 8" id="KW-0998">Cell outer membrane</keyword>
<gene>
    <name evidence="13" type="ORF">TPR58_04745</name>
</gene>
<evidence type="ECO:0000313" key="14">
    <source>
        <dbReference type="Proteomes" id="UP001427805"/>
    </source>
</evidence>
<dbReference type="EMBL" id="JBDIZK010000002">
    <property type="protein sequence ID" value="MEN3746466.1"/>
    <property type="molecule type" value="Genomic_DNA"/>
</dbReference>
<organism evidence="13 14">
    <name type="scientific">Sphingomonas rustica</name>
    <dbReference type="NCBI Taxonomy" id="3103142"/>
    <lineage>
        <taxon>Bacteria</taxon>
        <taxon>Pseudomonadati</taxon>
        <taxon>Pseudomonadota</taxon>
        <taxon>Alphaproteobacteria</taxon>
        <taxon>Sphingomonadales</taxon>
        <taxon>Sphingomonadaceae</taxon>
        <taxon>Sphingomonas</taxon>
    </lineage>
</organism>
<proteinExistence type="inferred from homology"/>
<evidence type="ECO:0000256" key="10">
    <source>
        <dbReference type="SAM" id="SignalP"/>
    </source>
</evidence>
<protein>
    <submittedName>
        <fullName evidence="13">TonB-dependent receptor</fullName>
    </submittedName>
</protein>
<evidence type="ECO:0000256" key="6">
    <source>
        <dbReference type="ARBA" id="ARBA00023136"/>
    </source>
</evidence>
<comment type="similarity">
    <text evidence="8 9">Belongs to the TonB-dependent receptor family.</text>
</comment>
<keyword evidence="2 8" id="KW-0813">Transport</keyword>
<dbReference type="CDD" id="cd01347">
    <property type="entry name" value="ligand_gated_channel"/>
    <property type="match status" value="1"/>
</dbReference>
<evidence type="ECO:0000256" key="7">
    <source>
        <dbReference type="ARBA" id="ARBA00023237"/>
    </source>
</evidence>
<evidence type="ECO:0000256" key="3">
    <source>
        <dbReference type="ARBA" id="ARBA00022452"/>
    </source>
</evidence>
<dbReference type="Gene3D" id="2.40.170.20">
    <property type="entry name" value="TonB-dependent receptor, beta-barrel domain"/>
    <property type="match status" value="1"/>
</dbReference>
<dbReference type="Proteomes" id="UP001427805">
    <property type="component" value="Unassembled WGS sequence"/>
</dbReference>
<keyword evidence="13" id="KW-0675">Receptor</keyword>
<evidence type="ECO:0000256" key="5">
    <source>
        <dbReference type="ARBA" id="ARBA00023077"/>
    </source>
</evidence>
<keyword evidence="10" id="KW-0732">Signal</keyword>
<dbReference type="RefSeq" id="WP_346245465.1">
    <property type="nucleotide sequence ID" value="NZ_JBDIZK010000002.1"/>
</dbReference>
<dbReference type="PROSITE" id="PS52016">
    <property type="entry name" value="TONB_DEPENDENT_REC_3"/>
    <property type="match status" value="1"/>
</dbReference>
<dbReference type="InterPro" id="IPR036942">
    <property type="entry name" value="Beta-barrel_TonB_sf"/>
</dbReference>
<dbReference type="InterPro" id="IPR012910">
    <property type="entry name" value="Plug_dom"/>
</dbReference>
<feature type="domain" description="TonB-dependent receptor plug" evidence="12">
    <location>
        <begin position="49"/>
        <end position="165"/>
    </location>
</feature>
<keyword evidence="5 9" id="KW-0798">TonB box</keyword>
<evidence type="ECO:0000313" key="13">
    <source>
        <dbReference type="EMBL" id="MEN3746466.1"/>
    </source>
</evidence>
<feature type="signal peptide" evidence="10">
    <location>
        <begin position="1"/>
        <end position="21"/>
    </location>
</feature>
<dbReference type="SUPFAM" id="SSF56935">
    <property type="entry name" value="Porins"/>
    <property type="match status" value="1"/>
</dbReference>
<dbReference type="PANTHER" id="PTHR47234">
    <property type="match status" value="1"/>
</dbReference>
<dbReference type="InterPro" id="IPR039426">
    <property type="entry name" value="TonB-dep_rcpt-like"/>
</dbReference>
<dbReference type="InterPro" id="IPR037066">
    <property type="entry name" value="Plug_dom_sf"/>
</dbReference>
<keyword evidence="4 8" id="KW-0812">Transmembrane</keyword>
<dbReference type="Pfam" id="PF00593">
    <property type="entry name" value="TonB_dep_Rec_b-barrel"/>
    <property type="match status" value="1"/>
</dbReference>
<evidence type="ECO:0000256" key="9">
    <source>
        <dbReference type="RuleBase" id="RU003357"/>
    </source>
</evidence>
<keyword evidence="3 8" id="KW-1134">Transmembrane beta strand</keyword>
<evidence type="ECO:0000259" key="11">
    <source>
        <dbReference type="Pfam" id="PF00593"/>
    </source>
</evidence>
<comment type="subcellular location">
    <subcellularLocation>
        <location evidence="1 8">Cell outer membrane</location>
        <topology evidence="1 8">Multi-pass membrane protein</topology>
    </subcellularLocation>
</comment>